<feature type="transmembrane region" description="Helical" evidence="2">
    <location>
        <begin position="152"/>
        <end position="177"/>
    </location>
</feature>
<keyword evidence="2" id="KW-0472">Membrane</keyword>
<evidence type="ECO:0000256" key="1">
    <source>
        <dbReference type="SAM" id="MobiDB-lite"/>
    </source>
</evidence>
<sequence length="184" mass="19687">MGGRTRARLGMPFIGVPSTHANATLVEEHEMDDLASDLHRDIGMPEDGVPTKTVDEEGQRERASVPLNGAPTQVETEENGEGLGEGTKALDDVGGPIDGAPRERDVEAGRREREGVPFNGAPAEAEMEENGERDRDRQGGLSPRQKKMIAQWMLAFAAGALVTGVGSLVLAGVVSYLQSRKKQD</sequence>
<keyword evidence="2" id="KW-1133">Transmembrane helix</keyword>
<dbReference type="EMBL" id="JACGCI010000048">
    <property type="protein sequence ID" value="KAF6751749.1"/>
    <property type="molecule type" value="Genomic_DNA"/>
</dbReference>
<protein>
    <submittedName>
        <fullName evidence="3">Uncharacterized protein</fullName>
    </submittedName>
</protein>
<keyword evidence="2" id="KW-0812">Transmembrane</keyword>
<organism evidence="3 4">
    <name type="scientific">Ephemerocybe angulata</name>
    <dbReference type="NCBI Taxonomy" id="980116"/>
    <lineage>
        <taxon>Eukaryota</taxon>
        <taxon>Fungi</taxon>
        <taxon>Dikarya</taxon>
        <taxon>Basidiomycota</taxon>
        <taxon>Agaricomycotina</taxon>
        <taxon>Agaricomycetes</taxon>
        <taxon>Agaricomycetidae</taxon>
        <taxon>Agaricales</taxon>
        <taxon>Agaricineae</taxon>
        <taxon>Psathyrellaceae</taxon>
        <taxon>Ephemerocybe</taxon>
    </lineage>
</organism>
<dbReference type="AlphaFoldDB" id="A0A8H6HRB0"/>
<proteinExistence type="predicted"/>
<feature type="compositionally biased region" description="Basic and acidic residues" evidence="1">
    <location>
        <begin position="53"/>
        <end position="63"/>
    </location>
</feature>
<accession>A0A8H6HRB0</accession>
<dbReference type="Proteomes" id="UP000521943">
    <property type="component" value="Unassembled WGS sequence"/>
</dbReference>
<evidence type="ECO:0000313" key="4">
    <source>
        <dbReference type="Proteomes" id="UP000521943"/>
    </source>
</evidence>
<name>A0A8H6HRB0_9AGAR</name>
<evidence type="ECO:0000313" key="3">
    <source>
        <dbReference type="EMBL" id="KAF6751749.1"/>
    </source>
</evidence>
<comment type="caution">
    <text evidence="3">The sequence shown here is derived from an EMBL/GenBank/DDBJ whole genome shotgun (WGS) entry which is preliminary data.</text>
</comment>
<reference evidence="3 4" key="1">
    <citation type="submission" date="2020-07" db="EMBL/GenBank/DDBJ databases">
        <title>Comparative genomics of pyrophilous fungi reveals a link between fire events and developmental genes.</title>
        <authorList>
            <consortium name="DOE Joint Genome Institute"/>
            <person name="Steindorff A.S."/>
            <person name="Carver A."/>
            <person name="Calhoun S."/>
            <person name="Stillman K."/>
            <person name="Liu H."/>
            <person name="Lipzen A."/>
            <person name="Pangilinan J."/>
            <person name="Labutti K."/>
            <person name="Bruns T.D."/>
            <person name="Grigoriev I.V."/>
        </authorList>
    </citation>
    <scope>NUCLEOTIDE SEQUENCE [LARGE SCALE GENOMIC DNA]</scope>
    <source>
        <strain evidence="3 4">CBS 144469</strain>
    </source>
</reference>
<evidence type="ECO:0000256" key="2">
    <source>
        <dbReference type="SAM" id="Phobius"/>
    </source>
</evidence>
<gene>
    <name evidence="3" type="ORF">DFP72DRAFT_907001</name>
</gene>
<keyword evidence="4" id="KW-1185">Reference proteome</keyword>
<feature type="compositionally biased region" description="Basic and acidic residues" evidence="1">
    <location>
        <begin position="100"/>
        <end position="115"/>
    </location>
</feature>
<feature type="region of interest" description="Disordered" evidence="1">
    <location>
        <begin position="39"/>
        <end position="145"/>
    </location>
</feature>